<name>A0AA86YAC6_9CAUD</name>
<dbReference type="RefSeq" id="YP_013605379.1">
    <property type="nucleotide sequence ID" value="NC_133305.1"/>
</dbReference>
<sequence>MTLMENAFYNLLNKQIQYESIVPIIKGYAEIDSTPCITIQTADETFVKRRYVEIDNIQHIQKQYQTDVWINIWCNSNKQRINIIQQVQNRILQAEANHYSTCKNYNMQDKSCEVLNDTCKALTKNKHRAHKNQCPNLDIYNSFFKHYHIIKNTFSINSITDLDELNIHEPVLRSILKLKMNYYSYYKIGGEVYTQLEIDEELL</sequence>
<keyword evidence="2" id="KW-1185">Reference proteome</keyword>
<dbReference type="GeneID" id="300198776"/>
<proteinExistence type="predicted"/>
<dbReference type="Proteomes" id="UP001302529">
    <property type="component" value="Segment"/>
</dbReference>
<evidence type="ECO:0000313" key="2">
    <source>
        <dbReference type="Proteomes" id="UP001302529"/>
    </source>
</evidence>
<gene>
    <name evidence="1" type="ORF">vir080_00043</name>
</gene>
<evidence type="ECO:0000313" key="1">
    <source>
        <dbReference type="EMBL" id="DBA35416.1"/>
    </source>
</evidence>
<accession>A0AA86YAC6</accession>
<protein>
    <submittedName>
        <fullName evidence="1">Uncharacterized protein</fullName>
    </submittedName>
</protein>
<organism evidence="1 2">
    <name type="scientific">Caudoviricetes sp. vir080</name>
    <dbReference type="NCBI Taxonomy" id="3068353"/>
    <lineage>
        <taxon>Viruses</taxon>
        <taxon>Duplodnaviria</taxon>
        <taxon>Heunggongvirae</taxon>
        <taxon>Uroviricota</taxon>
        <taxon>Caudoviricetes</taxon>
    </lineage>
</organism>
<reference evidence="1 2" key="1">
    <citation type="journal article" date="2023" name="Nat. Microbiol.">
        <title>A compendium of viruses from methanogenic archaea reveals their diversity and adaptations to the gut environment.</title>
        <authorList>
            <person name="Medvedeva S."/>
            <person name="Borrel G."/>
            <person name="Krupovic M."/>
            <person name="Gribaldo S."/>
        </authorList>
    </citation>
    <scope>NUCLEOTIDE SEQUENCE [LARGE SCALE GENOMIC DNA]</scope>
</reference>
<dbReference type="EMBL" id="BK063677">
    <property type="protein sequence ID" value="DBA35416.1"/>
    <property type="molecule type" value="Genomic_DNA"/>
</dbReference>